<reference evidence="1" key="1">
    <citation type="submission" date="2020-03" db="EMBL/GenBank/DDBJ databases">
        <title>The deep terrestrial virosphere.</title>
        <authorList>
            <person name="Holmfeldt K."/>
            <person name="Nilsson E."/>
            <person name="Simone D."/>
            <person name="Lopez-Fernandez M."/>
            <person name="Wu X."/>
            <person name="de Brujin I."/>
            <person name="Lundin D."/>
            <person name="Andersson A."/>
            <person name="Bertilsson S."/>
            <person name="Dopson M."/>
        </authorList>
    </citation>
    <scope>NUCLEOTIDE SEQUENCE</scope>
    <source>
        <strain evidence="1">MM415B02042</strain>
    </source>
</reference>
<name>A0A6M3IDI7_9ZZZZ</name>
<dbReference type="EMBL" id="MT141161">
    <property type="protein sequence ID" value="QJA55473.1"/>
    <property type="molecule type" value="Genomic_DNA"/>
</dbReference>
<accession>A0A6M3IDI7</accession>
<protein>
    <submittedName>
        <fullName evidence="1">Uncharacterized protein</fullName>
    </submittedName>
</protein>
<organism evidence="1">
    <name type="scientific">viral metagenome</name>
    <dbReference type="NCBI Taxonomy" id="1070528"/>
    <lineage>
        <taxon>unclassified sequences</taxon>
        <taxon>metagenomes</taxon>
        <taxon>organismal metagenomes</taxon>
    </lineage>
</organism>
<dbReference type="AlphaFoldDB" id="A0A6M3IDI7"/>
<gene>
    <name evidence="1" type="ORF">MM415B02042_0011</name>
</gene>
<sequence length="223" mass="25906">MELNWLRGILMIKLPKKIKVGGAVYKVNLGKETENGYVGYHDYHNQIIKVATTHTGDDRHNLMILETLLHEVIHAISAIWLEDKLSEKVVTKLSTALFFLLTQNNLMLREIKLPKKIKYGGFIYDIVSPPPKEIEMDEDSFFSTTNDAICRIYVKYSDSDAPFYIKSLFMKTLLKMVMRLHGSFSDEEVEDIYSSCFYQGLYQVLVDNNIDTLIYNEYNKKVR</sequence>
<evidence type="ECO:0000313" key="1">
    <source>
        <dbReference type="EMBL" id="QJA55473.1"/>
    </source>
</evidence>
<proteinExistence type="predicted"/>